<evidence type="ECO:0000313" key="2">
    <source>
        <dbReference type="Proteomes" id="UP000037046"/>
    </source>
</evidence>
<dbReference type="Proteomes" id="UP000037046">
    <property type="component" value="Unassembled WGS sequence"/>
</dbReference>
<dbReference type="RefSeq" id="WP_050663904.1">
    <property type="nucleotide sequence ID" value="NZ_CP118494.1"/>
</dbReference>
<proteinExistence type="predicted"/>
<evidence type="ECO:0000313" key="1">
    <source>
        <dbReference type="EMBL" id="KNX40402.1"/>
    </source>
</evidence>
<organism evidence="1 2">
    <name type="scientific">Roseovarius tolerans</name>
    <dbReference type="NCBI Taxonomy" id="74031"/>
    <lineage>
        <taxon>Bacteria</taxon>
        <taxon>Pseudomonadati</taxon>
        <taxon>Pseudomonadota</taxon>
        <taxon>Alphaproteobacteria</taxon>
        <taxon>Rhodobacterales</taxon>
        <taxon>Roseobacteraceae</taxon>
        <taxon>Roseovarius</taxon>
    </lineage>
</organism>
<dbReference type="OrthoDB" id="7864754at2"/>
<dbReference type="EMBL" id="LGVV01000054">
    <property type="protein sequence ID" value="KNX40402.1"/>
    <property type="molecule type" value="Genomic_DNA"/>
</dbReference>
<reference evidence="2" key="1">
    <citation type="submission" date="2015-07" db="EMBL/GenBank/DDBJ databases">
        <title>Draft Genome Sequence of Roseovarius tolerans EL-164, a producer of N-Acylated Alanine Methyl Esters (NAMEs).</title>
        <authorList>
            <person name="Voget S."/>
            <person name="Bruns H."/>
            <person name="Wagner-Doebler I."/>
            <person name="Schulz S."/>
            <person name="Daniel R."/>
        </authorList>
    </citation>
    <scope>NUCLEOTIDE SEQUENCE [LARGE SCALE GENOMIC DNA]</scope>
    <source>
        <strain evidence="2">EL-164</strain>
    </source>
</reference>
<gene>
    <name evidence="1" type="ORF">ROTO_30540</name>
</gene>
<dbReference type="PATRIC" id="fig|74031.6.peg.3116"/>
<keyword evidence="2" id="KW-1185">Reference proteome</keyword>
<name>A0A0L6CRK8_9RHOB</name>
<accession>A0A0L6CRK8</accession>
<comment type="caution">
    <text evidence="1">The sequence shown here is derived from an EMBL/GenBank/DDBJ whole genome shotgun (WGS) entry which is preliminary data.</text>
</comment>
<protein>
    <submittedName>
        <fullName evidence="1">Uncharacterized protein</fullName>
    </submittedName>
</protein>
<sequence>MFTSPLKKLRQSTWLSVIPDTIAVPAIGGRSARSVAIERASIDDIAFALIPLNKERSALAQATMALEEIISMARKQGAAGTDIAVSAAVRELEARK</sequence>
<dbReference type="AlphaFoldDB" id="A0A0L6CRK8"/>